<evidence type="ECO:0000256" key="1">
    <source>
        <dbReference type="SAM" id="SignalP"/>
    </source>
</evidence>
<dbReference type="Proteomes" id="UP000321949">
    <property type="component" value="Unassembled WGS sequence"/>
</dbReference>
<dbReference type="AlphaFoldDB" id="A0A5C8HS76"/>
<evidence type="ECO:0000313" key="3">
    <source>
        <dbReference type="Proteomes" id="UP000321949"/>
    </source>
</evidence>
<evidence type="ECO:0000313" key="2">
    <source>
        <dbReference type="EMBL" id="TXK08693.1"/>
    </source>
</evidence>
<keyword evidence="1" id="KW-0732">Signal</keyword>
<protein>
    <recommendedName>
        <fullName evidence="4">Lipoprotein</fullName>
    </recommendedName>
</protein>
<keyword evidence="3" id="KW-1185">Reference proteome</keyword>
<proteinExistence type="predicted"/>
<comment type="caution">
    <text evidence="2">The sequence shown here is derived from an EMBL/GenBank/DDBJ whole genome shotgun (WGS) entry which is preliminary data.</text>
</comment>
<gene>
    <name evidence="2" type="ORF">FVP74_13430</name>
</gene>
<dbReference type="RefSeq" id="WP_147050763.1">
    <property type="nucleotide sequence ID" value="NZ_BKAH01000008.1"/>
</dbReference>
<evidence type="ECO:0008006" key="4">
    <source>
        <dbReference type="Google" id="ProtNLM"/>
    </source>
</evidence>
<dbReference type="EMBL" id="VRSX01000007">
    <property type="protein sequence ID" value="TXK08693.1"/>
    <property type="molecule type" value="Genomic_DNA"/>
</dbReference>
<accession>A0A5C8HS76</accession>
<name>A0A5C8HS76_9MICO</name>
<dbReference type="OrthoDB" id="5077411at2"/>
<feature type="signal peptide" evidence="1">
    <location>
        <begin position="1"/>
        <end position="20"/>
    </location>
</feature>
<sequence length="180" mass="19205">MFVRGRRMAGVWAVAAVALALTTACTPAPGPQPSPSPTGFASEEEAFAAAEETYRAYVDALNQVDLSDPETFEPVYAWLAADSLESSKKTFSEMHANGWTVNGPTNFDQATLKSARGHDVVLELCLDVTQVDVLDADQNSVVPEDRLDRQPLQVTFGHANTASGLVITDSDAIESALCGM</sequence>
<feature type="chain" id="PRO_5038547474" description="Lipoprotein" evidence="1">
    <location>
        <begin position="21"/>
        <end position="180"/>
    </location>
</feature>
<reference evidence="2 3" key="1">
    <citation type="submission" date="2019-08" db="EMBL/GenBank/DDBJ databases">
        <authorList>
            <person name="Dong K."/>
        </authorList>
    </citation>
    <scope>NUCLEOTIDE SEQUENCE [LARGE SCALE GENOMIC DNA]</scope>
    <source>
        <strain evidence="2 3">K-1</strain>
    </source>
</reference>
<organism evidence="2 3">
    <name type="scientific">Microbacterium saccharophilum</name>
    <dbReference type="NCBI Taxonomy" id="1213358"/>
    <lineage>
        <taxon>Bacteria</taxon>
        <taxon>Bacillati</taxon>
        <taxon>Actinomycetota</taxon>
        <taxon>Actinomycetes</taxon>
        <taxon>Micrococcales</taxon>
        <taxon>Microbacteriaceae</taxon>
        <taxon>Microbacterium</taxon>
    </lineage>
</organism>
<dbReference type="PROSITE" id="PS51257">
    <property type="entry name" value="PROKAR_LIPOPROTEIN"/>
    <property type="match status" value="1"/>
</dbReference>